<feature type="domain" description="Glycosyltransferase 2-like" evidence="2">
    <location>
        <begin position="37"/>
        <end position="132"/>
    </location>
</feature>
<evidence type="ECO:0000256" key="1">
    <source>
        <dbReference type="ARBA" id="ARBA00023157"/>
    </source>
</evidence>
<dbReference type="AlphaFoldDB" id="A0A0R3QEZ5"/>
<keyword evidence="1" id="KW-1015">Disulfide bond</keyword>
<dbReference type="SUPFAM" id="SSF53448">
    <property type="entry name" value="Nucleotide-diphospho-sugar transferases"/>
    <property type="match status" value="1"/>
</dbReference>
<evidence type="ECO:0000313" key="5">
    <source>
        <dbReference type="WBParaSite" id="BTMF_0000493801-mRNA-1"/>
    </source>
</evidence>
<keyword evidence="4" id="KW-1185">Reference proteome</keyword>
<dbReference type="InterPro" id="IPR001173">
    <property type="entry name" value="Glyco_trans_2-like"/>
</dbReference>
<dbReference type="Gene3D" id="3.90.550.10">
    <property type="entry name" value="Spore Coat Polysaccharide Biosynthesis Protein SpsA, Chain A"/>
    <property type="match status" value="1"/>
</dbReference>
<evidence type="ECO:0000313" key="4">
    <source>
        <dbReference type="Proteomes" id="UP000280834"/>
    </source>
</evidence>
<gene>
    <name evidence="3" type="ORF">BTMF_LOCUS4227</name>
</gene>
<dbReference type="STRING" id="42155.A0A0R3QEZ5"/>
<dbReference type="PANTHER" id="PTHR11675">
    <property type="entry name" value="N-ACETYLGALACTOSAMINYLTRANSFERASE"/>
    <property type="match status" value="1"/>
</dbReference>
<evidence type="ECO:0000313" key="3">
    <source>
        <dbReference type="EMBL" id="VDO16377.1"/>
    </source>
</evidence>
<organism evidence="5">
    <name type="scientific">Brugia timori</name>
    <dbReference type="NCBI Taxonomy" id="42155"/>
    <lineage>
        <taxon>Eukaryota</taxon>
        <taxon>Metazoa</taxon>
        <taxon>Ecdysozoa</taxon>
        <taxon>Nematoda</taxon>
        <taxon>Chromadorea</taxon>
        <taxon>Rhabditida</taxon>
        <taxon>Spirurina</taxon>
        <taxon>Spiruromorpha</taxon>
        <taxon>Filarioidea</taxon>
        <taxon>Onchocercidae</taxon>
        <taxon>Brugia</taxon>
    </lineage>
</organism>
<dbReference type="PANTHER" id="PTHR11675:SF131">
    <property type="entry name" value="POLYPEPTIDE N-ACETYLGALACTOSAMINYLTRANSFERASE 9-RELATED"/>
    <property type="match status" value="1"/>
</dbReference>
<reference evidence="3 4" key="2">
    <citation type="submission" date="2018-11" db="EMBL/GenBank/DDBJ databases">
        <authorList>
            <consortium name="Pathogen Informatics"/>
        </authorList>
    </citation>
    <scope>NUCLEOTIDE SEQUENCE [LARGE SCALE GENOMIC DNA]</scope>
</reference>
<dbReference type="EMBL" id="UZAG01004105">
    <property type="protein sequence ID" value="VDO16377.1"/>
    <property type="molecule type" value="Genomic_DNA"/>
</dbReference>
<accession>A0A0R3QEZ5</accession>
<dbReference type="WBParaSite" id="BTMF_0000493801-mRNA-1">
    <property type="protein sequence ID" value="BTMF_0000493801-mRNA-1"/>
    <property type="gene ID" value="BTMF_0000493801"/>
</dbReference>
<dbReference type="Proteomes" id="UP000280834">
    <property type="component" value="Unassembled WGS sequence"/>
</dbReference>
<reference evidence="5" key="1">
    <citation type="submission" date="2017-02" db="UniProtKB">
        <authorList>
            <consortium name="WormBaseParasite"/>
        </authorList>
    </citation>
    <scope>IDENTIFICATION</scope>
</reference>
<evidence type="ECO:0000259" key="2">
    <source>
        <dbReference type="Pfam" id="PF00535"/>
    </source>
</evidence>
<dbReference type="InterPro" id="IPR029044">
    <property type="entry name" value="Nucleotide-diphossugar_trans"/>
</dbReference>
<dbReference type="Pfam" id="PF00535">
    <property type="entry name" value="Glycos_transf_2"/>
    <property type="match status" value="1"/>
</dbReference>
<name>A0A0R3QEZ5_9BILA</name>
<dbReference type="GO" id="GO:0004653">
    <property type="term" value="F:polypeptide N-acetylgalactosaminyltransferase activity"/>
    <property type="evidence" value="ECO:0007669"/>
    <property type="project" value="TreeGrafter"/>
</dbReference>
<dbReference type="GO" id="GO:0005794">
    <property type="term" value="C:Golgi apparatus"/>
    <property type="evidence" value="ECO:0007669"/>
    <property type="project" value="TreeGrafter"/>
</dbReference>
<dbReference type="GO" id="GO:0006493">
    <property type="term" value="P:protein O-linked glycosylation"/>
    <property type="evidence" value="ECO:0007669"/>
    <property type="project" value="TreeGrafter"/>
</dbReference>
<protein>
    <submittedName>
        <fullName evidence="5">Glyco_trans_2-like domain-containing protein</fullName>
    </submittedName>
</protein>
<proteinExistence type="predicted"/>
<sequence length="148" mass="17559">MKNFIHLKLKFYNSRGKNFVYFRCQKASYRDDLPDTSVIICFHNEAWSVLLRTVHSVLERTPVHLLKEIILVDDFSDFDHLKKPLEDYMSQFGKVRIIRLENRMGLIRARLRGASVATGKVLTYLDSHCECMNSMQNFCFNYFLFCFE</sequence>